<proteinExistence type="predicted"/>
<protein>
    <submittedName>
        <fullName evidence="3">Transmembrane protein</fullName>
    </submittedName>
</protein>
<dbReference type="EMBL" id="FMJD01000011">
    <property type="protein sequence ID" value="SCM78234.1"/>
    <property type="molecule type" value="Genomic_DNA"/>
</dbReference>
<feature type="region of interest" description="Disordered" evidence="1">
    <location>
        <begin position="69"/>
        <end position="91"/>
    </location>
</feature>
<feature type="compositionally biased region" description="Acidic residues" evidence="1">
    <location>
        <begin position="74"/>
        <end position="91"/>
    </location>
</feature>
<keyword evidence="2" id="KW-1133">Transmembrane helix</keyword>
<evidence type="ECO:0000256" key="1">
    <source>
        <dbReference type="SAM" id="MobiDB-lite"/>
    </source>
</evidence>
<accession>A0A212LL09</accession>
<evidence type="ECO:0000313" key="3">
    <source>
        <dbReference type="EMBL" id="SCM78234.1"/>
    </source>
</evidence>
<gene>
    <name evidence="3" type="ORF">KL86PLE_70017</name>
</gene>
<name>A0A212LL09_9HYPH</name>
<dbReference type="AlphaFoldDB" id="A0A212LL09"/>
<feature type="transmembrane region" description="Helical" evidence="2">
    <location>
        <begin position="15"/>
        <end position="34"/>
    </location>
</feature>
<dbReference type="RefSeq" id="WP_288197992.1">
    <property type="nucleotide sequence ID" value="NZ_LT608334.1"/>
</dbReference>
<organism evidence="3">
    <name type="scientific">uncultured Pleomorphomonas sp</name>
    <dbReference type="NCBI Taxonomy" id="442121"/>
    <lineage>
        <taxon>Bacteria</taxon>
        <taxon>Pseudomonadati</taxon>
        <taxon>Pseudomonadota</taxon>
        <taxon>Alphaproteobacteria</taxon>
        <taxon>Hyphomicrobiales</taxon>
        <taxon>Pleomorphomonadaceae</taxon>
        <taxon>Pleomorphomonas</taxon>
        <taxon>environmental samples</taxon>
    </lineage>
</organism>
<sequence>MKRVSDLNHPFYRPLWRRVLLVAVTGLWASYENFVVKDPMWMVLTAGVFVYAAWVFLIKWVDPADKPAEITGVADEEPPAAEQDDEDVDRR</sequence>
<reference evidence="3" key="1">
    <citation type="submission" date="2016-08" db="EMBL/GenBank/DDBJ databases">
        <authorList>
            <person name="Seilhamer J.J."/>
        </authorList>
    </citation>
    <scope>NUCLEOTIDE SEQUENCE</scope>
    <source>
        <strain evidence="3">86</strain>
    </source>
</reference>
<feature type="transmembrane region" description="Helical" evidence="2">
    <location>
        <begin position="40"/>
        <end position="58"/>
    </location>
</feature>
<evidence type="ECO:0000256" key="2">
    <source>
        <dbReference type="SAM" id="Phobius"/>
    </source>
</evidence>
<keyword evidence="2 3" id="KW-0812">Transmembrane</keyword>
<keyword evidence="2" id="KW-0472">Membrane</keyword>